<comment type="caution">
    <text evidence="1">The sequence shown here is derived from an EMBL/GenBank/DDBJ whole genome shotgun (WGS) entry which is preliminary data.</text>
</comment>
<organism evidence="1 2">
    <name type="scientific">Candidatus Sodalis endolongispinus</name>
    <dbReference type="NCBI Taxonomy" id="2812662"/>
    <lineage>
        <taxon>Bacteria</taxon>
        <taxon>Pseudomonadati</taxon>
        <taxon>Pseudomonadota</taxon>
        <taxon>Gammaproteobacteria</taxon>
        <taxon>Enterobacterales</taxon>
        <taxon>Bruguierivoracaceae</taxon>
        <taxon>Sodalis</taxon>
    </lineage>
</organism>
<keyword evidence="2" id="KW-1185">Reference proteome</keyword>
<dbReference type="EMBL" id="JAFJYC010000001">
    <property type="protein sequence ID" value="MBT9431247.1"/>
    <property type="molecule type" value="Genomic_DNA"/>
</dbReference>
<evidence type="ECO:0000313" key="2">
    <source>
        <dbReference type="Proteomes" id="UP000811282"/>
    </source>
</evidence>
<protein>
    <submittedName>
        <fullName evidence="1">Uncharacterized protein</fullName>
    </submittedName>
</protein>
<name>A0ABS5Y8B9_9GAMM</name>
<proteinExistence type="predicted"/>
<accession>A0ABS5Y8B9</accession>
<sequence length="233" mass="25302">MLFTSAISRIAGMLLVTWSSYQLIVNDQIASVAPALIPAEFVYVLTRDIIQFLLPLTDNSSVPFGVKTTLLAAGAYGINQILVDILMSYGAAQLMPFFSIVAANAIARAIVNTLGEVADELTYRYLNALLSGNRCLRLNWRRRQTSDITRRTIIDTCVTTLAARATLFSASYGYVELYASNKITTSFLIGLMSIVGYLPFIGNHIHDLVSAVTEEDPLAAATELLTISSSAPP</sequence>
<gene>
    <name evidence="1" type="ORF">JZM24_02035</name>
</gene>
<reference evidence="1 2" key="1">
    <citation type="journal article" date="2021" name="Genome Biol. Evol.">
        <title>The evolution of interdependence in a four-way mealybug symbiosis.</title>
        <authorList>
            <person name="Garber A.I."/>
            <person name="Kupper M."/>
            <person name="Laetsch D.R."/>
            <person name="Weldon S.R."/>
            <person name="Ladinsky M.S."/>
            <person name="Bjorkman P.J."/>
            <person name="McCutcheon J.P."/>
        </authorList>
    </citation>
    <scope>NUCLEOTIDE SEQUENCE [LARGE SCALE GENOMIC DNA]</scope>
    <source>
        <strain evidence="1">SOD</strain>
    </source>
</reference>
<dbReference type="Proteomes" id="UP000811282">
    <property type="component" value="Unassembled WGS sequence"/>
</dbReference>
<evidence type="ECO:0000313" key="1">
    <source>
        <dbReference type="EMBL" id="MBT9431247.1"/>
    </source>
</evidence>
<dbReference type="RefSeq" id="WP_215668399.1">
    <property type="nucleotide sequence ID" value="NZ_JAFJYC010000001.1"/>
</dbReference>